<keyword evidence="2" id="KW-0472">Membrane</keyword>
<keyword evidence="2" id="KW-1133">Transmembrane helix</keyword>
<reference evidence="3 4" key="2">
    <citation type="submission" date="2018-11" db="EMBL/GenBank/DDBJ databases">
        <authorList>
            <consortium name="Pathogen Informatics"/>
        </authorList>
    </citation>
    <scope>NUCLEOTIDE SEQUENCE [LARGE SCALE GENOMIC DNA]</scope>
    <source>
        <strain evidence="3 4">Egypt</strain>
    </source>
</reference>
<protein>
    <submittedName>
        <fullName evidence="3 5">Uncharacterized protein</fullName>
    </submittedName>
</protein>
<evidence type="ECO:0000256" key="2">
    <source>
        <dbReference type="SAM" id="Phobius"/>
    </source>
</evidence>
<feature type="compositionally biased region" description="Gly residues" evidence="1">
    <location>
        <begin position="22"/>
        <end position="32"/>
    </location>
</feature>
<dbReference type="EMBL" id="UZAN01039855">
    <property type="protein sequence ID" value="VDP67425.1"/>
    <property type="molecule type" value="Genomic_DNA"/>
</dbReference>
<keyword evidence="4" id="KW-1185">Reference proteome</keyword>
<organism evidence="5">
    <name type="scientific">Echinostoma caproni</name>
    <dbReference type="NCBI Taxonomy" id="27848"/>
    <lineage>
        <taxon>Eukaryota</taxon>
        <taxon>Metazoa</taxon>
        <taxon>Spiralia</taxon>
        <taxon>Lophotrochozoa</taxon>
        <taxon>Platyhelminthes</taxon>
        <taxon>Trematoda</taxon>
        <taxon>Digenea</taxon>
        <taxon>Plagiorchiida</taxon>
        <taxon>Echinostomata</taxon>
        <taxon>Echinostomatoidea</taxon>
        <taxon>Echinostomatidae</taxon>
        <taxon>Echinostoma</taxon>
    </lineage>
</organism>
<feature type="transmembrane region" description="Helical" evidence="2">
    <location>
        <begin position="46"/>
        <end position="69"/>
    </location>
</feature>
<sequence>MAGNDSDSIDNSSGGLAAAAATGGGDVSGHLGGNPRKDGDGDGTTLVMMITVVTAVGDGVVMLSIILTLV</sequence>
<feature type="region of interest" description="Disordered" evidence="1">
    <location>
        <begin position="1"/>
        <end position="40"/>
    </location>
</feature>
<proteinExistence type="predicted"/>
<accession>A0A183A757</accession>
<evidence type="ECO:0000256" key="1">
    <source>
        <dbReference type="SAM" id="MobiDB-lite"/>
    </source>
</evidence>
<evidence type="ECO:0000313" key="3">
    <source>
        <dbReference type="EMBL" id="VDP67425.1"/>
    </source>
</evidence>
<reference evidence="5" key="1">
    <citation type="submission" date="2016-06" db="UniProtKB">
        <authorList>
            <consortium name="WormBaseParasite"/>
        </authorList>
    </citation>
    <scope>IDENTIFICATION</scope>
</reference>
<feature type="compositionally biased region" description="Low complexity" evidence="1">
    <location>
        <begin position="1"/>
        <end position="21"/>
    </location>
</feature>
<dbReference type="Proteomes" id="UP000272942">
    <property type="component" value="Unassembled WGS sequence"/>
</dbReference>
<dbReference type="AlphaFoldDB" id="A0A183A757"/>
<dbReference type="WBParaSite" id="ECPE_0000279501-mRNA-1">
    <property type="protein sequence ID" value="ECPE_0000279501-mRNA-1"/>
    <property type="gene ID" value="ECPE_0000279501"/>
</dbReference>
<gene>
    <name evidence="3" type="ORF">ECPE_LOCUS2792</name>
</gene>
<evidence type="ECO:0000313" key="5">
    <source>
        <dbReference type="WBParaSite" id="ECPE_0000279501-mRNA-1"/>
    </source>
</evidence>
<keyword evidence="2" id="KW-0812">Transmembrane</keyword>
<evidence type="ECO:0000313" key="4">
    <source>
        <dbReference type="Proteomes" id="UP000272942"/>
    </source>
</evidence>
<name>A0A183A757_9TREM</name>